<reference evidence="8 9" key="1">
    <citation type="journal article" date="2016" name="Nat. Commun.">
        <title>Thousands of microbial genomes shed light on interconnected biogeochemical processes in an aquifer system.</title>
        <authorList>
            <person name="Anantharaman K."/>
            <person name="Brown C.T."/>
            <person name="Hug L.A."/>
            <person name="Sharon I."/>
            <person name="Castelle C.J."/>
            <person name="Probst A.J."/>
            <person name="Thomas B.C."/>
            <person name="Singh A."/>
            <person name="Wilkins M.J."/>
            <person name="Karaoz U."/>
            <person name="Brodie E.L."/>
            <person name="Williams K.H."/>
            <person name="Hubbard S.S."/>
            <person name="Banfield J.F."/>
        </authorList>
    </citation>
    <scope>NUCLEOTIDE SEQUENCE [LARGE SCALE GENOMIC DNA]</scope>
</reference>
<dbReference type="GO" id="GO:0009252">
    <property type="term" value="P:peptidoglycan biosynthetic process"/>
    <property type="evidence" value="ECO:0007669"/>
    <property type="project" value="UniProtKB-UniRule"/>
</dbReference>
<proteinExistence type="inferred from homology"/>
<evidence type="ECO:0000256" key="5">
    <source>
        <dbReference type="ARBA" id="ARBA00023239"/>
    </source>
</evidence>
<feature type="transmembrane region" description="Helical" evidence="7">
    <location>
        <begin position="12"/>
        <end position="32"/>
    </location>
</feature>
<evidence type="ECO:0000313" key="8">
    <source>
        <dbReference type="EMBL" id="OHA44381.1"/>
    </source>
</evidence>
<keyword evidence="1 7" id="KW-1003">Cell membrane</keyword>
<gene>
    <name evidence="7" type="primary">mltG</name>
    <name evidence="8" type="ORF">A3G03_00700</name>
</gene>
<comment type="catalytic activity">
    <reaction evidence="7">
        <text>a peptidoglycan chain = a peptidoglycan chain with N-acetyl-1,6-anhydromuramyl-[peptide] at the reducing end + a peptidoglycan chain with N-acetylglucosamine at the non-reducing end.</text>
        <dbReference type="EC" id="4.2.2.29"/>
    </reaction>
</comment>
<dbReference type="HAMAP" id="MF_02065">
    <property type="entry name" value="MltG"/>
    <property type="match status" value="1"/>
</dbReference>
<sequence length="318" mass="36174">MNFGKYFFNRHYFLAGFFILVVFSYFFVFLPIDFPLHTLVSVEKGVTIRKTADFLEQKNFISSAFWFVALSRMLSGGRGVLAGDYFFGRPQSLFTISRRLARGDFGLTPVVVFIPEGSSVKEIALILGKTLPSFDEEEFIKKAKDKEGYLFPDTYHFPQNIKPNAVIEAMEKNFNDKISTLNDKIAVLGKPLKEVVIMASLLEEEARKLETKQMIAGILWKRLKIGMPLQVDSSFQYVNGKNTFTLTLDDLKIDSPYNTYLHKGLPPTPITNPGLDSILAAVTPLASKYLYFLTDKNGNMRYAVTHDEHVANKEKYLR</sequence>
<comment type="subcellular location">
    <subcellularLocation>
        <location evidence="7">Cell membrane</location>
        <topology evidence="7">Single-pass membrane protein</topology>
    </subcellularLocation>
</comment>
<feature type="site" description="Important for catalytic activity" evidence="7">
    <location>
        <position position="205"/>
    </location>
</feature>
<dbReference type="PANTHER" id="PTHR30518">
    <property type="entry name" value="ENDOLYTIC MUREIN TRANSGLYCOSYLASE"/>
    <property type="match status" value="1"/>
</dbReference>
<keyword evidence="5 7" id="KW-0456">Lyase</keyword>
<keyword evidence="2 7" id="KW-0812">Transmembrane</keyword>
<name>A0A1G2P9V3_9BACT</name>
<evidence type="ECO:0000256" key="2">
    <source>
        <dbReference type="ARBA" id="ARBA00022692"/>
    </source>
</evidence>
<keyword evidence="3 7" id="KW-1133">Transmembrane helix</keyword>
<dbReference type="GO" id="GO:0071555">
    <property type="term" value="P:cell wall organization"/>
    <property type="evidence" value="ECO:0007669"/>
    <property type="project" value="UniProtKB-KW"/>
</dbReference>
<evidence type="ECO:0000256" key="6">
    <source>
        <dbReference type="ARBA" id="ARBA00023316"/>
    </source>
</evidence>
<evidence type="ECO:0000313" key="9">
    <source>
        <dbReference type="Proteomes" id="UP000176355"/>
    </source>
</evidence>
<dbReference type="EC" id="4.2.2.29" evidence="7"/>
<dbReference type="GO" id="GO:0005886">
    <property type="term" value="C:plasma membrane"/>
    <property type="evidence" value="ECO:0007669"/>
    <property type="project" value="UniProtKB-SubCell"/>
</dbReference>
<evidence type="ECO:0000256" key="4">
    <source>
        <dbReference type="ARBA" id="ARBA00023136"/>
    </source>
</evidence>
<comment type="similarity">
    <text evidence="7">Belongs to the transglycosylase MltG family.</text>
</comment>
<evidence type="ECO:0000256" key="3">
    <source>
        <dbReference type="ARBA" id="ARBA00022989"/>
    </source>
</evidence>
<organism evidence="8 9">
    <name type="scientific">Candidatus Taylorbacteria bacterium RIFCSPLOWO2_12_FULL_44_15c</name>
    <dbReference type="NCBI Taxonomy" id="1802333"/>
    <lineage>
        <taxon>Bacteria</taxon>
        <taxon>Candidatus Tayloriibacteriota</taxon>
    </lineage>
</organism>
<accession>A0A1G2P9V3</accession>
<keyword evidence="4 7" id="KW-0472">Membrane</keyword>
<keyword evidence="6 7" id="KW-0961">Cell wall biogenesis/degradation</keyword>
<comment type="caution">
    <text evidence="8">The sequence shown here is derived from an EMBL/GenBank/DDBJ whole genome shotgun (WGS) entry which is preliminary data.</text>
</comment>
<dbReference type="GO" id="GO:0008932">
    <property type="term" value="F:lytic endotransglycosylase activity"/>
    <property type="evidence" value="ECO:0007669"/>
    <property type="project" value="UniProtKB-UniRule"/>
</dbReference>
<dbReference type="AlphaFoldDB" id="A0A1G2P9V3"/>
<evidence type="ECO:0000256" key="7">
    <source>
        <dbReference type="HAMAP-Rule" id="MF_02065"/>
    </source>
</evidence>
<protein>
    <recommendedName>
        <fullName evidence="7">Endolytic murein transglycosylase</fullName>
        <ecNumber evidence="7">4.2.2.29</ecNumber>
    </recommendedName>
    <alternativeName>
        <fullName evidence="7">Peptidoglycan lytic transglycosylase</fullName>
    </alternativeName>
    <alternativeName>
        <fullName evidence="7">Peptidoglycan polymerization terminase</fullName>
    </alternativeName>
</protein>
<dbReference type="Proteomes" id="UP000176355">
    <property type="component" value="Unassembled WGS sequence"/>
</dbReference>
<dbReference type="CDD" id="cd08010">
    <property type="entry name" value="MltG_like"/>
    <property type="match status" value="1"/>
</dbReference>
<comment type="function">
    <text evidence="7">Functions as a peptidoglycan terminase that cleaves nascent peptidoglycan strands endolytically to terminate their elongation.</text>
</comment>
<dbReference type="Gene3D" id="3.30.1490.480">
    <property type="entry name" value="Endolytic murein transglycosylase"/>
    <property type="match status" value="1"/>
</dbReference>
<dbReference type="InterPro" id="IPR003770">
    <property type="entry name" value="MLTG-like"/>
</dbReference>
<dbReference type="NCBIfam" id="TIGR00247">
    <property type="entry name" value="endolytic transglycosylase MltG"/>
    <property type="match status" value="1"/>
</dbReference>
<dbReference type="PANTHER" id="PTHR30518:SF2">
    <property type="entry name" value="ENDOLYTIC MUREIN TRANSGLYCOSYLASE"/>
    <property type="match status" value="1"/>
</dbReference>
<dbReference type="EMBL" id="MHSL01000004">
    <property type="protein sequence ID" value="OHA44381.1"/>
    <property type="molecule type" value="Genomic_DNA"/>
</dbReference>
<dbReference type="STRING" id="1802333.A3G03_00700"/>
<dbReference type="Pfam" id="PF02618">
    <property type="entry name" value="YceG"/>
    <property type="match status" value="1"/>
</dbReference>
<evidence type="ECO:0000256" key="1">
    <source>
        <dbReference type="ARBA" id="ARBA00022475"/>
    </source>
</evidence>